<keyword evidence="19" id="KW-0458">Lysosome</keyword>
<dbReference type="SUPFAM" id="SSF57184">
    <property type="entry name" value="Growth factor receptor domain"/>
    <property type="match status" value="1"/>
</dbReference>
<keyword evidence="31" id="KW-1185">Reference proteome</keyword>
<feature type="disulfide bond" evidence="25">
    <location>
        <begin position="525"/>
        <end position="542"/>
    </location>
</feature>
<keyword evidence="11" id="KW-0677">Repeat</keyword>
<keyword evidence="3" id="KW-0813">Transport</keyword>
<dbReference type="Proteomes" id="UP001642483">
    <property type="component" value="Unassembled WGS sequence"/>
</dbReference>
<feature type="disulfide bond" evidence="25">
    <location>
        <begin position="30"/>
        <end position="57"/>
    </location>
</feature>
<evidence type="ECO:0000256" key="2">
    <source>
        <dbReference type="ARBA" id="ARBA00004202"/>
    </source>
</evidence>
<organism evidence="30 31">
    <name type="scientific">Clavelina lepadiformis</name>
    <name type="common">Light-bulb sea squirt</name>
    <name type="synonym">Ascidia lepadiformis</name>
    <dbReference type="NCBI Taxonomy" id="159417"/>
    <lineage>
        <taxon>Eukaryota</taxon>
        <taxon>Metazoa</taxon>
        <taxon>Chordata</taxon>
        <taxon>Tunicata</taxon>
        <taxon>Ascidiacea</taxon>
        <taxon>Aplousobranchia</taxon>
        <taxon>Clavelinidae</taxon>
        <taxon>Clavelina</taxon>
    </lineage>
</organism>
<gene>
    <name evidence="30" type="ORF">CVLEPA_LOCUS11393</name>
</gene>
<keyword evidence="6" id="KW-0153">Cholesterol metabolism</keyword>
<feature type="disulfide bond" evidence="25">
    <location>
        <begin position="304"/>
        <end position="321"/>
    </location>
</feature>
<feature type="disulfide bond" evidence="25">
    <location>
        <begin position="746"/>
        <end position="763"/>
    </location>
</feature>
<feature type="signal peptide" evidence="27">
    <location>
        <begin position="1"/>
        <end position="28"/>
    </location>
</feature>
<keyword evidence="20" id="KW-0170">Cobalt</keyword>
<dbReference type="InterPro" id="IPR001881">
    <property type="entry name" value="EGF-like_Ca-bd_dom"/>
</dbReference>
<dbReference type="SUPFAM" id="SSF49854">
    <property type="entry name" value="Spermadhesin, CUB domain"/>
    <property type="match status" value="10"/>
</dbReference>
<feature type="domain" description="CUB" evidence="28">
    <location>
        <begin position="692"/>
        <end position="800"/>
    </location>
</feature>
<evidence type="ECO:0000256" key="20">
    <source>
        <dbReference type="ARBA" id="ARBA00023285"/>
    </source>
</evidence>
<evidence type="ECO:0000256" key="22">
    <source>
        <dbReference type="ARBA" id="ARBA00023878"/>
    </source>
</evidence>
<evidence type="ECO:0000256" key="18">
    <source>
        <dbReference type="ARBA" id="ARBA00023221"/>
    </source>
</evidence>
<feature type="disulfide bond" evidence="25">
    <location>
        <begin position="967"/>
        <end position="984"/>
    </location>
</feature>
<dbReference type="InterPro" id="IPR009030">
    <property type="entry name" value="Growth_fac_rcpt_cys_sf"/>
</dbReference>
<evidence type="ECO:0000256" key="14">
    <source>
        <dbReference type="ARBA" id="ARBA00023098"/>
    </source>
</evidence>
<keyword evidence="5 26" id="KW-0245">EGF-like domain</keyword>
<comment type="subcellular location">
    <subcellularLocation>
        <location evidence="2">Cell membrane</location>
        <topology evidence="2">Peripheral membrane protein</topology>
    </subcellularLocation>
    <subcellularLocation>
        <location evidence="1">Endosome</location>
    </subcellularLocation>
    <subcellularLocation>
        <location evidence="21">Lysosome membrane</location>
        <topology evidence="21">Peripheral membrane protein</topology>
    </subcellularLocation>
</comment>
<dbReference type="Gene3D" id="2.10.25.10">
    <property type="entry name" value="Laminin"/>
    <property type="match status" value="3"/>
</dbReference>
<comment type="caution">
    <text evidence="30">The sequence shown here is derived from an EMBL/GenBank/DDBJ whole genome shotgun (WGS) entry which is preliminary data.</text>
</comment>
<feature type="domain" description="CUB" evidence="28">
    <location>
        <begin position="803"/>
        <end position="910"/>
    </location>
</feature>
<keyword evidence="12" id="KW-0967">Endosome</keyword>
<dbReference type="PROSITE" id="PS01180">
    <property type="entry name" value="CUB"/>
    <property type="match status" value="10"/>
</dbReference>
<reference evidence="30 31" key="1">
    <citation type="submission" date="2024-02" db="EMBL/GenBank/DDBJ databases">
        <authorList>
            <person name="Daric V."/>
            <person name="Darras S."/>
        </authorList>
    </citation>
    <scope>NUCLEOTIDE SEQUENCE [LARGE SCALE GENOMIC DNA]</scope>
</reference>
<evidence type="ECO:0000256" key="27">
    <source>
        <dbReference type="SAM" id="SignalP"/>
    </source>
</evidence>
<dbReference type="PANTHER" id="PTHR24251">
    <property type="entry name" value="OVOCHYMASE-RELATED"/>
    <property type="match status" value="1"/>
</dbReference>
<evidence type="ECO:0000256" key="23">
    <source>
        <dbReference type="ARBA" id="ARBA00049611"/>
    </source>
</evidence>
<evidence type="ECO:0000256" key="25">
    <source>
        <dbReference type="PROSITE-ProRule" id="PRU00059"/>
    </source>
</evidence>
<evidence type="ECO:0000256" key="26">
    <source>
        <dbReference type="PROSITE-ProRule" id="PRU00076"/>
    </source>
</evidence>
<dbReference type="PROSITE" id="PS01186">
    <property type="entry name" value="EGF_2"/>
    <property type="match status" value="2"/>
</dbReference>
<evidence type="ECO:0000256" key="6">
    <source>
        <dbReference type="ARBA" id="ARBA00022548"/>
    </source>
</evidence>
<feature type="domain" description="CUB" evidence="28">
    <location>
        <begin position="1025"/>
        <end position="1138"/>
    </location>
</feature>
<evidence type="ECO:0000256" key="12">
    <source>
        <dbReference type="ARBA" id="ARBA00022753"/>
    </source>
</evidence>
<evidence type="ECO:0000313" key="30">
    <source>
        <dbReference type="EMBL" id="CAK8681160.1"/>
    </source>
</evidence>
<evidence type="ECO:0000256" key="11">
    <source>
        <dbReference type="ARBA" id="ARBA00022737"/>
    </source>
</evidence>
<sequence length="1268" mass="140246">MLPRSRHLAVNLALVFVVVLTLVRQVHSSCGQTSYTSTVGLLKSPNFPSLYPNRINCRWTISTSVGQVLIIKFWSFDFYSSGCYDYIMIYNGGKQSKHCSYNPPGTIRSQGNNVVISMVTDSSRQGSGFGMTWSSEISCGQLSYNNDTGTLVSPGFPHNNLNNINCSWTIATVRGQVLKINFDSISLKEDQKCHHEYVTIVDGGNRHAFCGKTIPGKYMSQSNSVVIKFQVDNNDPGGSFKLSWSSEIPCGEIYLGLPSGTLKSQDNLGRYFNDINCNWTVVTDSDKILNVRFTELFLEYEKSCSYDNVTIVESNHQRTFCGSEIPGNFYSQNNSMLVFFRTDRSVVDKGFTLEWSSTWPCNSSIDADSGTLTSLGYPQTYFADMNCNWTITVRVGNVLHISFADFSLEHDEKCARDNLTVSDGTNTVTLCGDITPSPILTQGNSVKLHFQTDGFNTQRGFKIDWFAKPSCGDTSLFQSSGALTSPGYPGRYFHDLRCQWTISTSRDQVLNIRFTEFSLEEEEGCIYDNLTISDGKKQKTFCGNNVPATFMSATNSILIEFVTDHYINGKGFRLEWSSTWPCGASLIAQSGLLTSPGYPESYFNDVNCQWNISAVEGKALNINFTAFALESHEKCAMDSVQVINNNKQWKFCGKSIPDSFLAETQSVSVRFRTNSAITDTGFALAWTSVNSCENSILTSPSGVLTTPGFPRKYYNNFHCNWTITVSKSQVMNVRFTDFSVEDSANCSRDSLTIYDGGNRKTYCGDQLPNAFLSQSNSIIVEFQTDHNVRKGGYRLEWSSTWPCGALINSDTGSLASPGYPDGYFNNINCNWTISSKVGKVLNFTFVDFALQSGRKCTLDNLIIFDGNRQRKFCGTKSPPNYISRSNSVVIRFQTNKDITDKGFLLLWSAAPSCGDMIYNLPSGGLASPGYPGKYFNDMTCTWTIHVPIGQMLILNFTKFLLEPNKDCGFDSFTVVDGSYKERFCGNSTPGIYTSRSNSVRLLFDTDASRTYDGFRLTWSSKENPCGNTVYNSPNGSLKSPGFPDNYKDKTDCEWRISTEIGQVLNLHFTNFSLRSEGAKDGSCRNDTLTIIEGNKQENVYCGDQIPNDLVSQSNTITLQLHTDEVLTSLGFQVAWTSQDLNECNSSTNGHRCHFNAFCTNTMGSYQCSCNLGFSGDGFSCHDVDECANDTIVQTCHTEAVCVNTVGSYTCVCNSGFTGNGTTCADIDECQSVASNCHANATCVNIPGKFGCLCNAGFNGNGVTCAEEK</sequence>
<dbReference type="InterPro" id="IPR035914">
    <property type="entry name" value="Sperma_CUB_dom_sf"/>
</dbReference>
<feature type="domain" description="EGF-like" evidence="29">
    <location>
        <begin position="1182"/>
        <end position="1224"/>
    </location>
</feature>
<feature type="disulfide bond" evidence="25">
    <location>
        <begin position="1025"/>
        <end position="1052"/>
    </location>
</feature>
<evidence type="ECO:0000256" key="17">
    <source>
        <dbReference type="ARBA" id="ARBA00023166"/>
    </source>
</evidence>
<dbReference type="PROSITE" id="PS01187">
    <property type="entry name" value="EGF_CA"/>
    <property type="match status" value="1"/>
</dbReference>
<accession>A0ABP0FND6</accession>
<feature type="disulfide bond" evidence="25">
    <location>
        <begin position="635"/>
        <end position="652"/>
    </location>
</feature>
<feature type="chain" id="PRO_5046571258" description="Cubilin" evidence="27">
    <location>
        <begin position="29"/>
        <end position="1268"/>
    </location>
</feature>
<dbReference type="SMART" id="SM00179">
    <property type="entry name" value="EGF_CA"/>
    <property type="match status" value="3"/>
</dbReference>
<feature type="domain" description="CUB" evidence="28">
    <location>
        <begin position="139"/>
        <end position="247"/>
    </location>
</feature>
<feature type="disulfide bond" evidence="25">
    <location>
        <begin position="692"/>
        <end position="719"/>
    </location>
</feature>
<evidence type="ECO:0000256" key="24">
    <source>
        <dbReference type="ARBA" id="ARBA00049703"/>
    </source>
</evidence>
<evidence type="ECO:0000259" key="29">
    <source>
        <dbReference type="PROSITE" id="PS50026"/>
    </source>
</evidence>
<dbReference type="SMART" id="SM00042">
    <property type="entry name" value="CUB"/>
    <property type="match status" value="10"/>
</dbReference>
<comment type="caution">
    <text evidence="26">Lacks conserved residue(s) required for the propagation of feature annotation.</text>
</comment>
<dbReference type="CDD" id="cd00054">
    <property type="entry name" value="EGF_CA"/>
    <property type="match status" value="3"/>
</dbReference>
<evidence type="ECO:0000256" key="21">
    <source>
        <dbReference type="ARBA" id="ARBA00023765"/>
    </source>
</evidence>
<keyword evidence="16 25" id="KW-1015">Disulfide bond</keyword>
<evidence type="ECO:0000256" key="10">
    <source>
        <dbReference type="ARBA" id="ARBA00022729"/>
    </source>
</evidence>
<dbReference type="Pfam" id="PF07645">
    <property type="entry name" value="EGF_CA"/>
    <property type="match status" value="1"/>
</dbReference>
<dbReference type="Gene3D" id="2.60.120.290">
    <property type="entry name" value="Spermadhesin, CUB domain"/>
    <property type="match status" value="10"/>
</dbReference>
<evidence type="ECO:0000256" key="1">
    <source>
        <dbReference type="ARBA" id="ARBA00004177"/>
    </source>
</evidence>
<feature type="disulfide bond" evidence="25">
    <location>
        <begin position="856"/>
        <end position="873"/>
    </location>
</feature>
<comment type="function">
    <text evidence="23">Endocytic receptor which plays a role in lipoprotein, vitamin and iron metabolism by facilitating their uptake. Acts together with LRP2 to mediate endocytosis of high-density lipoproteins, GC, hemoglobin, ALB, TF and SCGB1A1. Acts together with AMN to mediate endocytosis of the CBLIF-cobalamin complex. Binds to ALB, MB, Kappa and lambda-light chains, TF, hemoglobin, GC, SCGB1A1, APOA1, high density lipoprotein, and the CBLIF-cobalamin complex. Ligand binding requires calcium. Serves as important transporter in several absorptive epithelia, including intestine, renal proximal tubules and embryonic yolk sac. May play an important role in the development of the peri-implantation embryo through internalization of APOA1 and cholesterol. Binds to LGALS3 at the maternal-fetal interface.</text>
</comment>
<feature type="domain" description="CUB" evidence="28">
    <location>
        <begin position="582"/>
        <end position="689"/>
    </location>
</feature>
<feature type="disulfide bond" evidence="25">
    <location>
        <begin position="414"/>
        <end position="431"/>
    </location>
</feature>
<evidence type="ECO:0000256" key="9">
    <source>
        <dbReference type="ARBA" id="ARBA00022685"/>
    </source>
</evidence>
<feature type="domain" description="EGF-like" evidence="29">
    <location>
        <begin position="1225"/>
        <end position="1265"/>
    </location>
</feature>
<keyword evidence="17" id="KW-1207">Sterol metabolism</keyword>
<dbReference type="InterPro" id="IPR049883">
    <property type="entry name" value="NOTCH1_EGF-like"/>
</dbReference>
<evidence type="ECO:0000256" key="19">
    <source>
        <dbReference type="ARBA" id="ARBA00023228"/>
    </source>
</evidence>
<keyword evidence="10 27" id="KW-0732">Signal</keyword>
<evidence type="ECO:0000256" key="5">
    <source>
        <dbReference type="ARBA" id="ARBA00022536"/>
    </source>
</evidence>
<protein>
    <recommendedName>
        <fullName evidence="22">Cubilin</fullName>
    </recommendedName>
</protein>
<dbReference type="CDD" id="cd00041">
    <property type="entry name" value="CUB"/>
    <property type="match status" value="10"/>
</dbReference>
<dbReference type="PANTHER" id="PTHR24251:SF37">
    <property type="entry name" value="CUB DOMAIN-CONTAINING PROTEIN"/>
    <property type="match status" value="1"/>
</dbReference>
<feature type="domain" description="CUB" evidence="28">
    <location>
        <begin position="250"/>
        <end position="358"/>
    </location>
</feature>
<dbReference type="Pfam" id="PF00431">
    <property type="entry name" value="CUB"/>
    <property type="match status" value="10"/>
</dbReference>
<dbReference type="Pfam" id="PF12947">
    <property type="entry name" value="EGF_3"/>
    <property type="match status" value="2"/>
</dbReference>
<dbReference type="PROSITE" id="PS00010">
    <property type="entry name" value="ASX_HYDROXYL"/>
    <property type="match status" value="3"/>
</dbReference>
<evidence type="ECO:0000256" key="7">
    <source>
        <dbReference type="ARBA" id="ARBA00022553"/>
    </source>
</evidence>
<dbReference type="InterPro" id="IPR000742">
    <property type="entry name" value="EGF"/>
</dbReference>
<feature type="disulfide bond" evidence="25">
    <location>
        <begin position="250"/>
        <end position="277"/>
    </location>
</feature>
<evidence type="ECO:0000256" key="15">
    <source>
        <dbReference type="ARBA" id="ARBA00023136"/>
    </source>
</evidence>
<keyword evidence="8" id="KW-0846">Cobalamin</keyword>
<feature type="disulfide bond" evidence="25">
    <location>
        <begin position="471"/>
        <end position="498"/>
    </location>
</feature>
<proteinExistence type="predicted"/>
<dbReference type="InterPro" id="IPR000152">
    <property type="entry name" value="EGF-type_Asp/Asn_hydroxyl_site"/>
</dbReference>
<keyword evidence="18" id="KW-0753">Steroid metabolism</keyword>
<name>A0ABP0FND6_CLALP</name>
<keyword evidence="7" id="KW-0597">Phosphoprotein</keyword>
<feature type="domain" description="CUB" evidence="28">
    <location>
        <begin position="30"/>
        <end position="136"/>
    </location>
</feature>
<evidence type="ECO:0000313" key="31">
    <source>
        <dbReference type="Proteomes" id="UP001642483"/>
    </source>
</evidence>
<feature type="disulfide bond" evidence="25">
    <location>
        <begin position="139"/>
        <end position="166"/>
    </location>
</feature>
<dbReference type="InterPro" id="IPR000859">
    <property type="entry name" value="CUB_dom"/>
</dbReference>
<keyword evidence="13" id="KW-0653">Protein transport</keyword>
<dbReference type="PROSITE" id="PS50026">
    <property type="entry name" value="EGF_3"/>
    <property type="match status" value="3"/>
</dbReference>
<evidence type="ECO:0000256" key="8">
    <source>
        <dbReference type="ARBA" id="ARBA00022628"/>
    </source>
</evidence>
<feature type="disulfide bond" evidence="25">
    <location>
        <begin position="193"/>
        <end position="210"/>
    </location>
</feature>
<evidence type="ECO:0000256" key="13">
    <source>
        <dbReference type="ARBA" id="ARBA00022927"/>
    </source>
</evidence>
<evidence type="ECO:0000256" key="16">
    <source>
        <dbReference type="ARBA" id="ARBA00023157"/>
    </source>
</evidence>
<dbReference type="SMART" id="SM00181">
    <property type="entry name" value="EGF"/>
    <property type="match status" value="3"/>
</dbReference>
<feature type="domain" description="CUB" evidence="28">
    <location>
        <begin position="361"/>
        <end position="468"/>
    </location>
</feature>
<keyword evidence="4" id="KW-1003">Cell membrane</keyword>
<evidence type="ECO:0000256" key="4">
    <source>
        <dbReference type="ARBA" id="ARBA00022475"/>
    </source>
</evidence>
<dbReference type="InterPro" id="IPR018097">
    <property type="entry name" value="EGF_Ca-bd_CS"/>
</dbReference>
<evidence type="ECO:0000256" key="3">
    <source>
        <dbReference type="ARBA" id="ARBA00022448"/>
    </source>
</evidence>
<evidence type="ECO:0000259" key="28">
    <source>
        <dbReference type="PROSITE" id="PS01180"/>
    </source>
</evidence>
<feature type="disulfide bond" evidence="25">
    <location>
        <begin position="913"/>
        <end position="940"/>
    </location>
</feature>
<dbReference type="EMBL" id="CAWYQH010000079">
    <property type="protein sequence ID" value="CAK8681160.1"/>
    <property type="molecule type" value="Genomic_DNA"/>
</dbReference>
<dbReference type="InterPro" id="IPR024731">
    <property type="entry name" value="NELL2-like_EGF"/>
</dbReference>
<keyword evidence="9" id="KW-0165">Cleavage on pair of basic residues</keyword>
<comment type="subunit">
    <text evidence="24">Interacts with AMN. Component of the cubam complex composed of one CUBN trimer and one AMN chain. The cubam complex can dimerize. Interacts with LRP2 in a dual-receptor complex in a calcium-dependent manner. Found in a complex with PID1/PCLI1, LRP1 and CUBNI. Interacts with LRP1 and PID1/PCLI1.</text>
</comment>
<feature type="domain" description="CUB" evidence="28">
    <location>
        <begin position="913"/>
        <end position="1021"/>
    </location>
</feature>
<feature type="domain" description="EGF-like" evidence="29">
    <location>
        <begin position="1139"/>
        <end position="1179"/>
    </location>
</feature>
<keyword evidence="15" id="KW-0472">Membrane</keyword>
<feature type="domain" description="CUB" evidence="28">
    <location>
        <begin position="471"/>
        <end position="579"/>
    </location>
</feature>
<keyword evidence="14" id="KW-0443">Lipid metabolism</keyword>